<proteinExistence type="predicted"/>
<evidence type="ECO:0000259" key="1">
    <source>
        <dbReference type="Pfam" id="PF13470"/>
    </source>
</evidence>
<protein>
    <submittedName>
        <fullName evidence="2">DNA-binding protein</fullName>
    </submittedName>
</protein>
<dbReference type="Pfam" id="PF13470">
    <property type="entry name" value="PIN_3"/>
    <property type="match status" value="1"/>
</dbReference>
<evidence type="ECO:0000313" key="2">
    <source>
        <dbReference type="EMBL" id="OBQ17238.1"/>
    </source>
</evidence>
<gene>
    <name evidence="2" type="ORF">AN481_18980</name>
</gene>
<dbReference type="PATRIC" id="fig|1710894.3.peg.3649"/>
<comment type="caution">
    <text evidence="2">The sequence shown here is derived from an EMBL/GenBank/DDBJ whole genome shotgun (WGS) entry which is preliminary data.</text>
</comment>
<dbReference type="EMBL" id="LJOY01000121">
    <property type="protein sequence ID" value="OBQ17238.1"/>
    <property type="molecule type" value="Genomic_DNA"/>
</dbReference>
<keyword evidence="2" id="KW-0238">DNA-binding</keyword>
<dbReference type="InterPro" id="IPR029060">
    <property type="entry name" value="PIN-like_dom_sf"/>
</dbReference>
<dbReference type="GO" id="GO:0003677">
    <property type="term" value="F:DNA binding"/>
    <property type="evidence" value="ECO:0007669"/>
    <property type="project" value="UniProtKB-KW"/>
</dbReference>
<organism evidence="2 3">
    <name type="scientific">Aphanizomenon flos-aquae LD13</name>
    <dbReference type="NCBI Taxonomy" id="1710894"/>
    <lineage>
        <taxon>Bacteria</taxon>
        <taxon>Bacillati</taxon>
        <taxon>Cyanobacteriota</taxon>
        <taxon>Cyanophyceae</taxon>
        <taxon>Nostocales</taxon>
        <taxon>Aphanizomenonaceae</taxon>
        <taxon>Aphanizomenon</taxon>
    </lineage>
</organism>
<name>A0A1B7VGY2_APHFL</name>
<dbReference type="Proteomes" id="UP000092382">
    <property type="component" value="Unassembled WGS sequence"/>
</dbReference>
<accession>A0A1B7VGY2</accession>
<dbReference type="AlphaFoldDB" id="A0A1B7VGY2"/>
<dbReference type="Gene3D" id="3.40.50.1010">
    <property type="entry name" value="5'-nuclease"/>
    <property type="match status" value="1"/>
</dbReference>
<reference evidence="2 3" key="1">
    <citation type="submission" date="2015-09" db="EMBL/GenBank/DDBJ databases">
        <title>Whole genome shotgun sequence assembly of Aphanizomenon flos-aquae UKL13.</title>
        <authorList>
            <person name="Driscoll C."/>
        </authorList>
    </citation>
    <scope>NUCLEOTIDE SEQUENCE [LARGE SCALE GENOMIC DNA]</scope>
    <source>
        <strain evidence="2">MDT13</strain>
    </source>
</reference>
<dbReference type="SUPFAM" id="SSF88723">
    <property type="entry name" value="PIN domain-like"/>
    <property type="match status" value="1"/>
</dbReference>
<dbReference type="STRING" id="1803587.GCA_001593825_00457"/>
<feature type="domain" description="PIN" evidence="1">
    <location>
        <begin position="3"/>
        <end position="116"/>
    </location>
</feature>
<dbReference type="InterPro" id="IPR002716">
    <property type="entry name" value="PIN_dom"/>
</dbReference>
<sequence>MKRVFIDTNVVLDFLLEREPFVEDAVKLFAKIDAGEIIGFIAATTITNIYYIIRKAAGVKVAQDAISQILTDLHICTVDRNILETAVTLHFQDFEDAVQYACAMKSMVDVIVTRDVSGFLGSEIPVILPGELNNNISRQ</sequence>
<evidence type="ECO:0000313" key="3">
    <source>
        <dbReference type="Proteomes" id="UP000092382"/>
    </source>
</evidence>